<keyword evidence="4" id="KW-1185">Reference proteome</keyword>
<dbReference type="FunFam" id="1.25.40.10:FF:000344">
    <property type="entry name" value="Pentatricopeptide repeat-containing protein"/>
    <property type="match status" value="1"/>
</dbReference>
<feature type="repeat" description="PPR" evidence="2">
    <location>
        <begin position="689"/>
        <end position="723"/>
    </location>
</feature>
<evidence type="ECO:0008006" key="5">
    <source>
        <dbReference type="Google" id="ProtNLM"/>
    </source>
</evidence>
<feature type="repeat" description="PPR" evidence="2">
    <location>
        <begin position="77"/>
        <end position="111"/>
    </location>
</feature>
<organism evidence="3 4">
    <name type="scientific">Adiantum capillus-veneris</name>
    <name type="common">Maidenhair fern</name>
    <dbReference type="NCBI Taxonomy" id="13818"/>
    <lineage>
        <taxon>Eukaryota</taxon>
        <taxon>Viridiplantae</taxon>
        <taxon>Streptophyta</taxon>
        <taxon>Embryophyta</taxon>
        <taxon>Tracheophyta</taxon>
        <taxon>Polypodiopsida</taxon>
        <taxon>Polypodiidae</taxon>
        <taxon>Polypodiales</taxon>
        <taxon>Pteridineae</taxon>
        <taxon>Pteridaceae</taxon>
        <taxon>Vittarioideae</taxon>
        <taxon>Adiantum</taxon>
    </lineage>
</organism>
<dbReference type="PANTHER" id="PTHR24015:SF548">
    <property type="entry name" value="OS08G0340900 PROTEIN"/>
    <property type="match status" value="1"/>
</dbReference>
<dbReference type="NCBIfam" id="TIGR00756">
    <property type="entry name" value="PPR"/>
    <property type="match status" value="9"/>
</dbReference>
<dbReference type="FunFam" id="1.25.40.10:FF:000285">
    <property type="entry name" value="Pentatricopeptide repeat-containing protein, chloroplastic"/>
    <property type="match status" value="1"/>
</dbReference>
<feature type="repeat" description="PPR" evidence="2">
    <location>
        <begin position="1096"/>
        <end position="1130"/>
    </location>
</feature>
<dbReference type="PROSITE" id="PS51375">
    <property type="entry name" value="PPR"/>
    <property type="match status" value="9"/>
</dbReference>
<feature type="repeat" description="PPR" evidence="2">
    <location>
        <begin position="587"/>
        <end position="621"/>
    </location>
</feature>
<feature type="repeat" description="PPR" evidence="2">
    <location>
        <begin position="893"/>
        <end position="927"/>
    </location>
</feature>
<proteinExistence type="predicted"/>
<feature type="repeat" description="PPR" evidence="2">
    <location>
        <begin position="485"/>
        <end position="519"/>
    </location>
</feature>
<feature type="repeat" description="PPR" evidence="2">
    <location>
        <begin position="281"/>
        <end position="315"/>
    </location>
</feature>
<feature type="repeat" description="PPR" evidence="2">
    <location>
        <begin position="179"/>
        <end position="213"/>
    </location>
</feature>
<dbReference type="OrthoDB" id="10363641at2759"/>
<dbReference type="GO" id="GO:0003723">
    <property type="term" value="F:RNA binding"/>
    <property type="evidence" value="ECO:0007669"/>
    <property type="project" value="InterPro"/>
</dbReference>
<dbReference type="EMBL" id="JABFUD020000022">
    <property type="protein sequence ID" value="KAI5062622.1"/>
    <property type="molecule type" value="Genomic_DNA"/>
</dbReference>
<dbReference type="Pfam" id="PF01535">
    <property type="entry name" value="PPR"/>
    <property type="match status" value="8"/>
</dbReference>
<dbReference type="Proteomes" id="UP000886520">
    <property type="component" value="Chromosome 22"/>
</dbReference>
<evidence type="ECO:0000256" key="1">
    <source>
        <dbReference type="ARBA" id="ARBA00022737"/>
    </source>
</evidence>
<dbReference type="FunFam" id="1.25.40.10:FF:000031">
    <property type="entry name" value="Pentatricopeptide repeat-containing protein mitochondrial"/>
    <property type="match status" value="3"/>
</dbReference>
<comment type="caution">
    <text evidence="3">The sequence shown here is derived from an EMBL/GenBank/DDBJ whole genome shotgun (WGS) entry which is preliminary data.</text>
</comment>
<gene>
    <name evidence="3" type="ORF">GOP47_0023161</name>
</gene>
<dbReference type="Gene3D" id="1.25.40.10">
    <property type="entry name" value="Tetratricopeptide repeat domain"/>
    <property type="match status" value="9"/>
</dbReference>
<evidence type="ECO:0000256" key="2">
    <source>
        <dbReference type="PROSITE-ProRule" id="PRU00708"/>
    </source>
</evidence>
<dbReference type="FunFam" id="1.25.40.10:FF:000158">
    <property type="entry name" value="pentatricopeptide repeat-containing protein At2g33680"/>
    <property type="match status" value="1"/>
</dbReference>
<dbReference type="Pfam" id="PF13041">
    <property type="entry name" value="PPR_2"/>
    <property type="match status" value="7"/>
</dbReference>
<dbReference type="GO" id="GO:0048731">
    <property type="term" value="P:system development"/>
    <property type="evidence" value="ECO:0007669"/>
    <property type="project" value="UniProtKB-ARBA"/>
</dbReference>
<dbReference type="InterPro" id="IPR002885">
    <property type="entry name" value="PPR_rpt"/>
</dbReference>
<dbReference type="PANTHER" id="PTHR24015">
    <property type="entry name" value="OS07G0578800 PROTEIN-RELATED"/>
    <property type="match status" value="1"/>
</dbReference>
<keyword evidence="1" id="KW-0677">Repeat</keyword>
<feature type="repeat" description="PPR" evidence="2">
    <location>
        <begin position="791"/>
        <end position="825"/>
    </location>
</feature>
<dbReference type="GO" id="GO:0009451">
    <property type="term" value="P:RNA modification"/>
    <property type="evidence" value="ECO:0007669"/>
    <property type="project" value="InterPro"/>
</dbReference>
<accession>A0A9D4U7V2</accession>
<dbReference type="InterPro" id="IPR011990">
    <property type="entry name" value="TPR-like_helical_dom_sf"/>
</dbReference>
<dbReference type="InterPro" id="IPR046960">
    <property type="entry name" value="PPR_At4g14850-like_plant"/>
</dbReference>
<reference evidence="3" key="1">
    <citation type="submission" date="2021-01" db="EMBL/GenBank/DDBJ databases">
        <title>Adiantum capillus-veneris genome.</title>
        <authorList>
            <person name="Fang Y."/>
            <person name="Liao Q."/>
        </authorList>
    </citation>
    <scope>NUCLEOTIDE SEQUENCE</scope>
    <source>
        <strain evidence="3">H3</strain>
        <tissue evidence="3">Leaf</tissue>
    </source>
</reference>
<dbReference type="FunFam" id="1.25.40.10:FF:000227">
    <property type="entry name" value="Pentatricopeptide repeat-containing protein At3g13880"/>
    <property type="match status" value="1"/>
</dbReference>
<protein>
    <recommendedName>
        <fullName evidence="5">Pentatricopeptide repeat-containing protein</fullName>
    </recommendedName>
</protein>
<evidence type="ECO:0000313" key="4">
    <source>
        <dbReference type="Proteomes" id="UP000886520"/>
    </source>
</evidence>
<dbReference type="AlphaFoldDB" id="A0A9D4U7V2"/>
<sequence>MQKDSYEVVSSRTLIPLLKACAKRKDLKAGIKLHTNAAAQGLLKRDPFVGNTLVDMYAKCGILTKAQEVFDGLESRDVVSWTALIGGYAEQGHGEEALKHLDLMQCEGVFPNAITFVCSLKACGSLKAADKGQEIHAEAERKGFLERDLAVGNTLVDMYAKCGVLDRAQEVFDKLLFRDVISWTALIAGYVDHENGAQALTFFAQMQHEGVCPNAITFSSMLKACGIIGDINKGKQIHAQIEPMGTLGRDPFIGNALVDMYAKCGSPNTAHNVFSTLPTKNIAGWTALISGYADYGHDEEALQCFDRMQAEGVAPDSMSLASSLKACGNTRTLSKGQELHAEVERTGFLAKDTFIGITLINMYVRCGLLTKAREVFDNVQIQEVAAWTVIMAAYINHAFNEEALMWYDSMWLSGVLPNSVTFGHSLKACGNLRAIVKGKEIHAVIEKLGLFEGDLVICNALIEMYMKLRLFDEARKVFCELPLRNVASWNVLIAGYVEDGQTDYACNFLEQMQLEGVPPDSSTYVCSLKIYCSMGAIDKIDTVHSEIEKRGLLEANPLVGNILVDTYAKCGLLTTAAQVFKRLPTRDVVAWNILITGYCENGFGEDVLQNFEHMHLTNISPDSVTLVCGLKACVQVGDIMKAQELHAEIERQGLLEEDLVVGNSLVDMYGKFGLVGRAREVFLNLSEKDVVSWTALIAGYAENGHGQEALIIAEQMHVDGMDPNDITFICILKACVSAEVIDKGQEVHAEIERKGIFEKNVAVGNSLLDFYAKNGLLARAHEVFSRLPVQNALSWSTLIAGYTDNGHGEEALELFECMEVEGLFPDVHIFSCCLMACGMVGDIERGHNIHSDLERRGLFEEDTVTGNTLVDMYAKCDSLVSAQGVFDKLLSRDLVAWNALVTGYAEHGEGTNAIDLFEQMLVEGVIPNEVTFLGILKACSTAGSLEKGQEIHALLARLGLLDRNGVLGNTLVDMYAKCGALTKAKEVFDGIPLQNVVSWTALIGGYTELEYGKDALKCFEKMQFDHVPANSVTCICVLKAYGSIGALEKGREIHAEIEKKGLMEGDVIGNTLVHMYAKCGSLKDAHNVFDKLPVESVVSCNALIAGYARVGESVNVLDVFNKMLETGLRPSMATFVVVLNACSRSCLLDCCLSYFEVMSKENGVQVSVEHLSSIVSLLCRVGQTENALALTSKMPFPSNAAVWRSMLSICRESGNVRCGRQVYEQVLCLDRKDPSAYVLMSHIFAGANG</sequence>
<evidence type="ECO:0000313" key="3">
    <source>
        <dbReference type="EMBL" id="KAI5062622.1"/>
    </source>
</evidence>
<name>A0A9D4U7V2_ADICA</name>